<evidence type="ECO:0000256" key="4">
    <source>
        <dbReference type="ARBA" id="ARBA00022527"/>
    </source>
</evidence>
<evidence type="ECO:0000313" key="14">
    <source>
        <dbReference type="EMBL" id="KAH0502863.1"/>
    </source>
</evidence>
<keyword evidence="5" id="KW-0597">Phosphoprotein</keyword>
<evidence type="ECO:0000256" key="10">
    <source>
        <dbReference type="ARBA" id="ARBA00022840"/>
    </source>
</evidence>
<keyword evidence="11" id="KW-0206">Cytoskeleton</keyword>
<keyword evidence="10" id="KW-0067">ATP-binding</keyword>
<dbReference type="InterPro" id="IPR050940">
    <property type="entry name" value="Actin_reg-Ser/Thr_kinase"/>
</dbReference>
<dbReference type="Pfam" id="PF07714">
    <property type="entry name" value="PK_Tyr_Ser-Thr"/>
    <property type="match status" value="1"/>
</dbReference>
<dbReference type="InterPro" id="IPR001245">
    <property type="entry name" value="Ser-Thr/Tyr_kinase_cat_dom"/>
</dbReference>
<dbReference type="SUPFAM" id="SSF56112">
    <property type="entry name" value="Protein kinase-like (PK-like)"/>
    <property type="match status" value="1"/>
</dbReference>
<keyword evidence="4" id="KW-0723">Serine/threonine-protein kinase</keyword>
<evidence type="ECO:0000256" key="9">
    <source>
        <dbReference type="ARBA" id="ARBA00022777"/>
    </source>
</evidence>
<dbReference type="GO" id="GO:0005856">
    <property type="term" value="C:cytoskeleton"/>
    <property type="evidence" value="ECO:0007669"/>
    <property type="project" value="UniProtKB-SubCell"/>
</dbReference>
<evidence type="ECO:0000256" key="1">
    <source>
        <dbReference type="ARBA" id="ARBA00004245"/>
    </source>
</evidence>
<name>A0A8J6G3W2_MICOH</name>
<sequence>MWTRFPWQQKVRLAKGVSSGTAYLHPMCIIHRDLNSPNCLLKLDETVVIADFKLSHIVVEERRRPPGEKATTKKHMLCKSDCKEHCTIVGNPTGPRELEILRKTSILGCQVSRDSPTY</sequence>
<dbReference type="GO" id="GO:0030036">
    <property type="term" value="P:actin cytoskeleton organization"/>
    <property type="evidence" value="ECO:0007669"/>
    <property type="project" value="TreeGrafter"/>
</dbReference>
<dbReference type="EMBL" id="JAATJU010025700">
    <property type="protein sequence ID" value="KAH0502863.1"/>
    <property type="molecule type" value="Genomic_DNA"/>
</dbReference>
<evidence type="ECO:0000256" key="2">
    <source>
        <dbReference type="ARBA" id="ARBA00005843"/>
    </source>
</evidence>
<dbReference type="PROSITE" id="PS50011">
    <property type="entry name" value="PROTEIN_KINASE_DOM"/>
    <property type="match status" value="1"/>
</dbReference>
<reference evidence="14" key="1">
    <citation type="submission" date="2020-03" db="EMBL/GenBank/DDBJ databases">
        <title>Studies in the Genomics of Life Span.</title>
        <authorList>
            <person name="Glass D."/>
        </authorList>
    </citation>
    <scope>NUCLEOTIDE SEQUENCE</scope>
    <source>
        <strain evidence="14">LTLLF</strain>
        <tissue evidence="14">Muscle</tissue>
    </source>
</reference>
<gene>
    <name evidence="14" type="ORF">LTLLF_190620</name>
</gene>
<keyword evidence="8" id="KW-0547">Nucleotide-binding</keyword>
<organism evidence="14 15">
    <name type="scientific">Microtus ochrogaster</name>
    <name type="common">Prairie vole</name>
    <dbReference type="NCBI Taxonomy" id="79684"/>
    <lineage>
        <taxon>Eukaryota</taxon>
        <taxon>Metazoa</taxon>
        <taxon>Chordata</taxon>
        <taxon>Craniata</taxon>
        <taxon>Vertebrata</taxon>
        <taxon>Euteleostomi</taxon>
        <taxon>Mammalia</taxon>
        <taxon>Eutheria</taxon>
        <taxon>Euarchontoglires</taxon>
        <taxon>Glires</taxon>
        <taxon>Rodentia</taxon>
        <taxon>Myomorpha</taxon>
        <taxon>Muroidea</taxon>
        <taxon>Cricetidae</taxon>
        <taxon>Arvicolinae</taxon>
        <taxon>Microtus</taxon>
    </lineage>
</organism>
<feature type="domain" description="Protein kinase" evidence="13">
    <location>
        <begin position="1"/>
        <end position="118"/>
    </location>
</feature>
<dbReference type="GO" id="GO:0005737">
    <property type="term" value="C:cytoplasm"/>
    <property type="evidence" value="ECO:0007669"/>
    <property type="project" value="TreeGrafter"/>
</dbReference>
<dbReference type="AlphaFoldDB" id="A0A8J6G3W2"/>
<dbReference type="Proteomes" id="UP000710432">
    <property type="component" value="Unassembled WGS sequence"/>
</dbReference>
<dbReference type="PANTHER" id="PTHR46485">
    <property type="entry name" value="LIM DOMAIN KINASE 1"/>
    <property type="match status" value="1"/>
</dbReference>
<dbReference type="Gene3D" id="1.10.510.10">
    <property type="entry name" value="Transferase(Phosphotransferase) domain 1"/>
    <property type="match status" value="1"/>
</dbReference>
<accession>A0A8J6G3W2</accession>
<evidence type="ECO:0000313" key="15">
    <source>
        <dbReference type="Proteomes" id="UP000710432"/>
    </source>
</evidence>
<evidence type="ECO:0000256" key="5">
    <source>
        <dbReference type="ARBA" id="ARBA00022553"/>
    </source>
</evidence>
<dbReference type="InterPro" id="IPR000719">
    <property type="entry name" value="Prot_kinase_dom"/>
</dbReference>
<comment type="similarity">
    <text evidence="2">Belongs to the protein kinase superfamily. TKL Ser/Thr protein kinase family.</text>
</comment>
<keyword evidence="3" id="KW-0963">Cytoplasm</keyword>
<dbReference type="InterPro" id="IPR011009">
    <property type="entry name" value="Kinase-like_dom_sf"/>
</dbReference>
<proteinExistence type="inferred from homology"/>
<protein>
    <recommendedName>
        <fullName evidence="12">LIM domain kinase 2</fullName>
    </recommendedName>
</protein>
<dbReference type="GO" id="GO:0005524">
    <property type="term" value="F:ATP binding"/>
    <property type="evidence" value="ECO:0007669"/>
    <property type="project" value="UniProtKB-KW"/>
</dbReference>
<evidence type="ECO:0000256" key="6">
    <source>
        <dbReference type="ARBA" id="ARBA00022679"/>
    </source>
</evidence>
<comment type="subcellular location">
    <subcellularLocation>
        <location evidence="1">Cytoplasm</location>
        <location evidence="1">Cytoskeleton</location>
    </subcellularLocation>
</comment>
<evidence type="ECO:0000256" key="12">
    <source>
        <dbReference type="ARBA" id="ARBA00040666"/>
    </source>
</evidence>
<evidence type="ECO:0000259" key="13">
    <source>
        <dbReference type="PROSITE" id="PS50011"/>
    </source>
</evidence>
<evidence type="ECO:0000256" key="3">
    <source>
        <dbReference type="ARBA" id="ARBA00022490"/>
    </source>
</evidence>
<keyword evidence="7" id="KW-0677">Repeat</keyword>
<dbReference type="GO" id="GO:0005634">
    <property type="term" value="C:nucleus"/>
    <property type="evidence" value="ECO:0007669"/>
    <property type="project" value="TreeGrafter"/>
</dbReference>
<dbReference type="PANTHER" id="PTHR46485:SF1">
    <property type="entry name" value="LIM DOMAIN KINASE 2"/>
    <property type="match status" value="1"/>
</dbReference>
<comment type="caution">
    <text evidence="14">The sequence shown here is derived from an EMBL/GenBank/DDBJ whole genome shotgun (WGS) entry which is preliminary data.</text>
</comment>
<evidence type="ECO:0000256" key="7">
    <source>
        <dbReference type="ARBA" id="ARBA00022737"/>
    </source>
</evidence>
<keyword evidence="9 14" id="KW-0418">Kinase</keyword>
<keyword evidence="6" id="KW-0808">Transferase</keyword>
<evidence type="ECO:0000256" key="8">
    <source>
        <dbReference type="ARBA" id="ARBA00022741"/>
    </source>
</evidence>
<dbReference type="GO" id="GO:0004674">
    <property type="term" value="F:protein serine/threonine kinase activity"/>
    <property type="evidence" value="ECO:0007669"/>
    <property type="project" value="UniProtKB-KW"/>
</dbReference>
<evidence type="ECO:0000256" key="11">
    <source>
        <dbReference type="ARBA" id="ARBA00023212"/>
    </source>
</evidence>